<proteinExistence type="predicted"/>
<sequence length="70" mass="7785">MFELAYPDSLPIMLSYDHYLGTSLGVVTNAIVVAGLSLQRSKKLGDYRWFVMLHAVNDLVLAITMGLLEL</sequence>
<keyword evidence="1" id="KW-1133">Transmembrane helix</keyword>
<dbReference type="Proteomes" id="UP000095287">
    <property type="component" value="Unplaced"/>
</dbReference>
<evidence type="ECO:0000313" key="2">
    <source>
        <dbReference type="Proteomes" id="UP000095287"/>
    </source>
</evidence>
<feature type="transmembrane region" description="Helical" evidence="1">
    <location>
        <begin position="50"/>
        <end position="68"/>
    </location>
</feature>
<evidence type="ECO:0000313" key="3">
    <source>
        <dbReference type="WBParaSite" id="L893_g16698.t1"/>
    </source>
</evidence>
<evidence type="ECO:0000256" key="1">
    <source>
        <dbReference type="SAM" id="Phobius"/>
    </source>
</evidence>
<protein>
    <submittedName>
        <fullName evidence="3">7TM_GPCR_Srx domain-containing protein</fullName>
    </submittedName>
</protein>
<accession>A0A1I7YIK0</accession>
<name>A0A1I7YIK0_9BILA</name>
<reference evidence="3" key="1">
    <citation type="submission" date="2016-11" db="UniProtKB">
        <authorList>
            <consortium name="WormBaseParasite"/>
        </authorList>
    </citation>
    <scope>IDENTIFICATION</scope>
</reference>
<keyword evidence="1" id="KW-0812">Transmembrane</keyword>
<organism evidence="2 3">
    <name type="scientific">Steinernema glaseri</name>
    <dbReference type="NCBI Taxonomy" id="37863"/>
    <lineage>
        <taxon>Eukaryota</taxon>
        <taxon>Metazoa</taxon>
        <taxon>Ecdysozoa</taxon>
        <taxon>Nematoda</taxon>
        <taxon>Chromadorea</taxon>
        <taxon>Rhabditida</taxon>
        <taxon>Tylenchina</taxon>
        <taxon>Panagrolaimomorpha</taxon>
        <taxon>Strongyloidoidea</taxon>
        <taxon>Steinernematidae</taxon>
        <taxon>Steinernema</taxon>
    </lineage>
</organism>
<dbReference type="AlphaFoldDB" id="A0A1I7YIK0"/>
<feature type="transmembrane region" description="Helical" evidence="1">
    <location>
        <begin position="20"/>
        <end position="38"/>
    </location>
</feature>
<dbReference type="WBParaSite" id="L893_g16698.t1">
    <property type="protein sequence ID" value="L893_g16698.t1"/>
    <property type="gene ID" value="L893_g16698"/>
</dbReference>
<keyword evidence="2" id="KW-1185">Reference proteome</keyword>
<keyword evidence="1" id="KW-0472">Membrane</keyword>